<organism evidence="2 3">
    <name type="scientific">Lymnaea stagnalis</name>
    <name type="common">Great pond snail</name>
    <name type="synonym">Helix stagnalis</name>
    <dbReference type="NCBI Taxonomy" id="6523"/>
    <lineage>
        <taxon>Eukaryota</taxon>
        <taxon>Metazoa</taxon>
        <taxon>Spiralia</taxon>
        <taxon>Lophotrochozoa</taxon>
        <taxon>Mollusca</taxon>
        <taxon>Gastropoda</taxon>
        <taxon>Heterobranchia</taxon>
        <taxon>Euthyneura</taxon>
        <taxon>Panpulmonata</taxon>
        <taxon>Hygrophila</taxon>
        <taxon>Lymnaeoidea</taxon>
        <taxon>Lymnaeidae</taxon>
        <taxon>Lymnaea</taxon>
    </lineage>
</organism>
<evidence type="ECO:0000313" key="3">
    <source>
        <dbReference type="Proteomes" id="UP001497497"/>
    </source>
</evidence>
<feature type="region of interest" description="Disordered" evidence="1">
    <location>
        <begin position="112"/>
        <end position="161"/>
    </location>
</feature>
<comment type="caution">
    <text evidence="2">The sequence shown here is derived from an EMBL/GenBank/DDBJ whole genome shotgun (WGS) entry which is preliminary data.</text>
</comment>
<feature type="compositionally biased region" description="Polar residues" evidence="1">
    <location>
        <begin position="143"/>
        <end position="161"/>
    </location>
</feature>
<gene>
    <name evidence="2" type="ORF">GSLYS_00013571001</name>
</gene>
<evidence type="ECO:0000313" key="2">
    <source>
        <dbReference type="EMBL" id="CAL1539838.1"/>
    </source>
</evidence>
<protein>
    <submittedName>
        <fullName evidence="2">Uncharacterized protein</fullName>
    </submittedName>
</protein>
<name>A0AAV2HZT4_LYMST</name>
<dbReference type="Proteomes" id="UP001497497">
    <property type="component" value="Unassembled WGS sequence"/>
</dbReference>
<sequence length="161" mass="17986">MFGAIKDISVSNIHSSESDKTKDFLSKDLASIFVAWDAEERRSKPDLIPSSSADKLVLEDVTRTSGISSKGKSLAKCKKSNPTSYSGDYHLDWQPTPSSFQIEDESWEKFSESEHENCWDVIEQQPQHIGEQQPQHIGEQGETRSYGSKTGRAGSTTESRE</sequence>
<feature type="region of interest" description="Disordered" evidence="1">
    <location>
        <begin position="68"/>
        <end position="91"/>
    </location>
</feature>
<proteinExistence type="predicted"/>
<accession>A0AAV2HZT4</accession>
<feature type="non-terminal residue" evidence="2">
    <location>
        <position position="161"/>
    </location>
</feature>
<dbReference type="EMBL" id="CAXITT010000357">
    <property type="protein sequence ID" value="CAL1539838.1"/>
    <property type="molecule type" value="Genomic_DNA"/>
</dbReference>
<dbReference type="AlphaFoldDB" id="A0AAV2HZT4"/>
<evidence type="ECO:0000256" key="1">
    <source>
        <dbReference type="SAM" id="MobiDB-lite"/>
    </source>
</evidence>
<reference evidence="2 3" key="1">
    <citation type="submission" date="2024-04" db="EMBL/GenBank/DDBJ databases">
        <authorList>
            <consortium name="Genoscope - CEA"/>
            <person name="William W."/>
        </authorList>
    </citation>
    <scope>NUCLEOTIDE SEQUENCE [LARGE SCALE GENOMIC DNA]</scope>
</reference>
<keyword evidence="3" id="KW-1185">Reference proteome</keyword>
<feature type="compositionally biased region" description="Low complexity" evidence="1">
    <location>
        <begin position="123"/>
        <end position="138"/>
    </location>
</feature>